<evidence type="ECO:0000256" key="2">
    <source>
        <dbReference type="SAM" id="Phobius"/>
    </source>
</evidence>
<comment type="caution">
    <text evidence="3">The sequence shown here is derived from an EMBL/GenBank/DDBJ whole genome shotgun (WGS) entry which is preliminary data.</text>
</comment>
<feature type="transmembrane region" description="Helical" evidence="2">
    <location>
        <begin position="71"/>
        <end position="93"/>
    </location>
</feature>
<keyword evidence="2" id="KW-0472">Membrane</keyword>
<protein>
    <submittedName>
        <fullName evidence="3">Uncharacterized protein</fullName>
    </submittedName>
</protein>
<organism evidence="3 4">
    <name type="scientific">Iningainema tapete BLCC-T55</name>
    <dbReference type="NCBI Taxonomy" id="2748662"/>
    <lineage>
        <taxon>Bacteria</taxon>
        <taxon>Bacillati</taxon>
        <taxon>Cyanobacteriota</taxon>
        <taxon>Cyanophyceae</taxon>
        <taxon>Nostocales</taxon>
        <taxon>Scytonemataceae</taxon>
        <taxon>Iningainema tapete</taxon>
    </lineage>
</organism>
<dbReference type="EMBL" id="JACXAE010000009">
    <property type="protein sequence ID" value="MBD2770862.1"/>
    <property type="molecule type" value="Genomic_DNA"/>
</dbReference>
<feature type="region of interest" description="Disordered" evidence="1">
    <location>
        <begin position="1"/>
        <end position="53"/>
    </location>
</feature>
<gene>
    <name evidence="3" type="ORF">ICL16_01660</name>
</gene>
<sequence length="414" mass="45773">MTEINKQDVEFVESTSSEFVESISSDHAEEPQTQDTQSVSNQQTQETQLGEISTPQVTTTGKIIEFTRKKVVPWLWAAVIALVIIPLIGQLFIANAFKTPLPSNPNPPSKIVESKPLDWAQAEKFVATALQNAHKSAENYASQKLDAWVDNLIGRVDSSFLDWYFGYFNQKQIEYKGFFAGVTANMARWLNPNSQDPQERVAEVITENFQIEFSNRVLRPQIAQLQLERITNQTVKYYLEQLSLNINQIPEVQQIPKADWERYLREIAISAEDVEGNSLSLPLKALLGGGAYTAVKPLIAPMLPTVSSKIVAKLAGKAGFKIAEKTGAVVASKIGSALLDTTVGVGILLWDIWDVNHTANIEKPILKASLVDYLKGVADSLLNNHDNGIMAVIDKVEYKIMQGVDVAKSISSSN</sequence>
<name>A0A8J6XE62_9CYAN</name>
<dbReference type="Proteomes" id="UP000629098">
    <property type="component" value="Unassembled WGS sequence"/>
</dbReference>
<feature type="compositionally biased region" description="Polar residues" evidence="1">
    <location>
        <begin position="31"/>
        <end position="53"/>
    </location>
</feature>
<dbReference type="AlphaFoldDB" id="A0A8J6XE62"/>
<reference evidence="3" key="1">
    <citation type="submission" date="2020-09" db="EMBL/GenBank/DDBJ databases">
        <title>Iningainema tapete sp. nov. (Scytonemataceae, Cyanobacteria) from greenhouses in central Florida (USA) produces two types of nodularin with biosynthetic potential for microcystin-LR and anabaenopeptins.</title>
        <authorList>
            <person name="Berthold D.E."/>
            <person name="Lefler F.W."/>
            <person name="Huang I.-S."/>
            <person name="Abdulla H."/>
            <person name="Zimba P.V."/>
            <person name="Laughinghouse H.D. IV."/>
        </authorList>
    </citation>
    <scope>NUCLEOTIDE SEQUENCE</scope>
    <source>
        <strain evidence="3">BLCCT55</strain>
    </source>
</reference>
<keyword evidence="4" id="KW-1185">Reference proteome</keyword>
<dbReference type="RefSeq" id="WP_190825146.1">
    <property type="nucleotide sequence ID" value="NZ_CAWPPI010000009.1"/>
</dbReference>
<proteinExistence type="predicted"/>
<keyword evidence="2" id="KW-0812">Transmembrane</keyword>
<accession>A0A8J6XE62</accession>
<keyword evidence="2" id="KW-1133">Transmembrane helix</keyword>
<evidence type="ECO:0000313" key="4">
    <source>
        <dbReference type="Proteomes" id="UP000629098"/>
    </source>
</evidence>
<feature type="compositionally biased region" description="Low complexity" evidence="1">
    <location>
        <begin position="12"/>
        <end position="23"/>
    </location>
</feature>
<evidence type="ECO:0000256" key="1">
    <source>
        <dbReference type="SAM" id="MobiDB-lite"/>
    </source>
</evidence>
<evidence type="ECO:0000313" key="3">
    <source>
        <dbReference type="EMBL" id="MBD2770862.1"/>
    </source>
</evidence>